<feature type="compositionally biased region" description="Basic and acidic residues" evidence="1">
    <location>
        <begin position="374"/>
        <end position="386"/>
    </location>
</feature>
<proteinExistence type="predicted"/>
<dbReference type="RefSeq" id="XP_066068672.1">
    <property type="nucleotide sequence ID" value="XM_066212575.1"/>
</dbReference>
<reference evidence="2" key="2">
    <citation type="journal article" date="2022" name="Elife">
        <title>Obligate sexual reproduction of a homothallic fungus closely related to the Cryptococcus pathogenic species complex.</title>
        <authorList>
            <person name="Passer A.R."/>
            <person name="Clancey S.A."/>
            <person name="Shea T."/>
            <person name="David-Palma M."/>
            <person name="Averette A.F."/>
            <person name="Boekhout T."/>
            <person name="Porcel B.M."/>
            <person name="Nowrousian M."/>
            <person name="Cuomo C.A."/>
            <person name="Sun S."/>
            <person name="Heitman J."/>
            <person name="Coelho M.A."/>
        </authorList>
    </citation>
    <scope>NUCLEOTIDE SEQUENCE</scope>
    <source>
        <strain evidence="2">CBS 7841</strain>
    </source>
</reference>
<protein>
    <recommendedName>
        <fullName evidence="4">Cyclin N-terminal domain-containing protein</fullName>
    </recommendedName>
</protein>
<dbReference type="PANTHER" id="PTHR10026">
    <property type="entry name" value="CYCLIN"/>
    <property type="match status" value="1"/>
</dbReference>
<sequence>MRPLRQEEVQWLFPKSALNNTPSRADGISLIEELERRKEVIMYMRSLIMRVSAQMVPKKEIESTSYRGAMTLGATLVHRFYMRRSLKDFEGPLMAATILWMVTKLEENTLKLRLIVNCALDKFESHMPDSWRAPWKPRDPNDPQPASEGHRYWEDRILTAEQVALEALCFDMFIDQPWVIFRRSIKGLNEILEKLLVTQDMSNSSNGRHSDGDKKWGVKVDEAMMNSVAWALLSESSLSPLAILYPTPVISFSAFALILSLVEQMPLSSGLAAASELSNKFDLDVQFGHDGPTGKDLPAVNGEFHHLMLNANRYDGLLRYMLPEPSVEDKKPFTRRFMLDDDLNEAGVKEKPEELSSIDETGKSRNGGVLEPEAEIKEVISGKDDQSPLDSAHNALPSSKPVL</sequence>
<evidence type="ECO:0000256" key="1">
    <source>
        <dbReference type="SAM" id="MobiDB-lite"/>
    </source>
</evidence>
<evidence type="ECO:0000313" key="2">
    <source>
        <dbReference type="EMBL" id="WVN87972.1"/>
    </source>
</evidence>
<reference evidence="2" key="3">
    <citation type="submission" date="2024-01" db="EMBL/GenBank/DDBJ databases">
        <authorList>
            <person name="Coelho M.A."/>
            <person name="David-Palma M."/>
            <person name="Shea T."/>
            <person name="Sun S."/>
            <person name="Cuomo C.A."/>
            <person name="Heitman J."/>
        </authorList>
    </citation>
    <scope>NUCLEOTIDE SEQUENCE</scope>
    <source>
        <strain evidence="2">CBS 7841</strain>
    </source>
</reference>
<gene>
    <name evidence="2" type="ORF">L203_103169</name>
</gene>
<evidence type="ECO:0000313" key="3">
    <source>
        <dbReference type="Proteomes" id="UP000094043"/>
    </source>
</evidence>
<dbReference type="EMBL" id="CP143786">
    <property type="protein sequence ID" value="WVN87972.1"/>
    <property type="molecule type" value="Genomic_DNA"/>
</dbReference>
<keyword evidence="3" id="KW-1185">Reference proteome</keyword>
<dbReference type="AlphaFoldDB" id="A0AAJ8JTB6"/>
<dbReference type="Gene3D" id="1.10.472.10">
    <property type="entry name" value="Cyclin-like"/>
    <property type="match status" value="1"/>
</dbReference>
<dbReference type="Proteomes" id="UP000094043">
    <property type="component" value="Chromosome 3"/>
</dbReference>
<feature type="region of interest" description="Disordered" evidence="1">
    <location>
        <begin position="348"/>
        <end position="403"/>
    </location>
</feature>
<dbReference type="GeneID" id="91087380"/>
<dbReference type="GO" id="GO:0016538">
    <property type="term" value="F:cyclin-dependent protein serine/threonine kinase regulator activity"/>
    <property type="evidence" value="ECO:0007669"/>
    <property type="project" value="InterPro"/>
</dbReference>
<organism evidence="2 3">
    <name type="scientific">Cryptococcus depauperatus CBS 7841</name>
    <dbReference type="NCBI Taxonomy" id="1295531"/>
    <lineage>
        <taxon>Eukaryota</taxon>
        <taxon>Fungi</taxon>
        <taxon>Dikarya</taxon>
        <taxon>Basidiomycota</taxon>
        <taxon>Agaricomycotina</taxon>
        <taxon>Tremellomycetes</taxon>
        <taxon>Tremellales</taxon>
        <taxon>Cryptococcaceae</taxon>
        <taxon>Cryptococcus</taxon>
    </lineage>
</organism>
<name>A0AAJ8JTB6_9TREE</name>
<dbReference type="InterPro" id="IPR043198">
    <property type="entry name" value="Cyclin/Ssn8"/>
</dbReference>
<dbReference type="SUPFAM" id="SSF47954">
    <property type="entry name" value="Cyclin-like"/>
    <property type="match status" value="1"/>
</dbReference>
<dbReference type="GO" id="GO:0006357">
    <property type="term" value="P:regulation of transcription by RNA polymerase II"/>
    <property type="evidence" value="ECO:0007669"/>
    <property type="project" value="InterPro"/>
</dbReference>
<dbReference type="InterPro" id="IPR036915">
    <property type="entry name" value="Cyclin-like_sf"/>
</dbReference>
<reference evidence="2" key="1">
    <citation type="submission" date="2016-06" db="EMBL/GenBank/DDBJ databases">
        <authorList>
            <person name="Cuomo C."/>
            <person name="Litvintseva A."/>
            <person name="Heitman J."/>
            <person name="Chen Y."/>
            <person name="Sun S."/>
            <person name="Springer D."/>
            <person name="Dromer F."/>
            <person name="Young S."/>
            <person name="Zeng Q."/>
            <person name="Chapman S."/>
            <person name="Gujja S."/>
            <person name="Saif S."/>
            <person name="Birren B."/>
        </authorList>
    </citation>
    <scope>NUCLEOTIDE SEQUENCE</scope>
    <source>
        <strain evidence="2">CBS 7841</strain>
    </source>
</reference>
<evidence type="ECO:0008006" key="4">
    <source>
        <dbReference type="Google" id="ProtNLM"/>
    </source>
</evidence>
<accession>A0AAJ8JTB6</accession>
<dbReference type="KEGG" id="cdep:91087380"/>